<dbReference type="SMART" id="SM00220">
    <property type="entry name" value="S_TKc"/>
    <property type="match status" value="1"/>
</dbReference>
<comment type="caution">
    <text evidence="12">The sequence shown here is derived from an EMBL/GenBank/DDBJ whole genome shotgun (WGS) entry which is preliminary data.</text>
</comment>
<dbReference type="EMBL" id="JBFNXQ010000077">
    <property type="protein sequence ID" value="MEX5720588.1"/>
    <property type="molecule type" value="Genomic_DNA"/>
</dbReference>
<keyword evidence="2" id="KW-0723">Serine/threonine-protein kinase</keyword>
<evidence type="ECO:0000313" key="13">
    <source>
        <dbReference type="Proteomes" id="UP001560045"/>
    </source>
</evidence>
<evidence type="ECO:0000256" key="10">
    <source>
        <dbReference type="SAM" id="MobiDB-lite"/>
    </source>
</evidence>
<keyword evidence="13" id="KW-1185">Reference proteome</keyword>
<dbReference type="Gene3D" id="1.10.510.10">
    <property type="entry name" value="Transferase(Phosphotransferase) domain 1"/>
    <property type="match status" value="1"/>
</dbReference>
<dbReference type="CDD" id="cd14014">
    <property type="entry name" value="STKc_PknB_like"/>
    <property type="match status" value="1"/>
</dbReference>
<dbReference type="CDD" id="cd06577">
    <property type="entry name" value="PASTA_pknB"/>
    <property type="match status" value="1"/>
</dbReference>
<dbReference type="GO" id="GO:0016301">
    <property type="term" value="F:kinase activity"/>
    <property type="evidence" value="ECO:0007669"/>
    <property type="project" value="UniProtKB-KW"/>
</dbReference>
<evidence type="ECO:0000256" key="6">
    <source>
        <dbReference type="ARBA" id="ARBA00022777"/>
    </source>
</evidence>
<proteinExistence type="predicted"/>
<dbReference type="Pfam" id="PF00069">
    <property type="entry name" value="Pkinase"/>
    <property type="match status" value="1"/>
</dbReference>
<organism evidence="12 13">
    <name type="scientific">Geodermatophilus maliterrae</name>
    <dbReference type="NCBI Taxonomy" id="3162531"/>
    <lineage>
        <taxon>Bacteria</taxon>
        <taxon>Bacillati</taxon>
        <taxon>Actinomycetota</taxon>
        <taxon>Actinomycetes</taxon>
        <taxon>Geodermatophilales</taxon>
        <taxon>Geodermatophilaceae</taxon>
        <taxon>Geodermatophilus</taxon>
    </lineage>
</organism>
<keyword evidence="3" id="KW-0808">Transferase</keyword>
<evidence type="ECO:0000256" key="2">
    <source>
        <dbReference type="ARBA" id="ARBA00022527"/>
    </source>
</evidence>
<dbReference type="PANTHER" id="PTHR43289">
    <property type="entry name" value="MITOGEN-ACTIVATED PROTEIN KINASE KINASE KINASE 20-RELATED"/>
    <property type="match status" value="1"/>
</dbReference>
<reference evidence="12 13" key="1">
    <citation type="submission" date="2024-06" db="EMBL/GenBank/DDBJ databases">
        <title>Draft genome sequence of Geodermatophilus badlandi, a novel member of the Geodermatophilaceae isolated from badland sedimentary rocks in the Red desert, Wyoming, USA.</title>
        <authorList>
            <person name="Ben Tekaya S."/>
            <person name="Nouioui I."/>
            <person name="Flores G.M."/>
            <person name="Shaal M.N."/>
            <person name="Bredoire F."/>
            <person name="Basile F."/>
            <person name="Van Diepen L."/>
            <person name="Ward N.L."/>
        </authorList>
    </citation>
    <scope>NUCLEOTIDE SEQUENCE [LARGE SCALE GENOMIC DNA]</scope>
    <source>
        <strain evidence="12 13">WL48A</strain>
    </source>
</reference>
<dbReference type="InterPro" id="IPR011009">
    <property type="entry name" value="Kinase-like_dom_sf"/>
</dbReference>
<feature type="region of interest" description="Disordered" evidence="10">
    <location>
        <begin position="296"/>
        <end position="331"/>
    </location>
</feature>
<protein>
    <recommendedName>
        <fullName evidence="1">non-specific serine/threonine protein kinase</fullName>
        <ecNumber evidence="1">2.7.11.1</ecNumber>
    </recommendedName>
</protein>
<keyword evidence="4" id="KW-0677">Repeat</keyword>
<feature type="compositionally biased region" description="Low complexity" evidence="10">
    <location>
        <begin position="485"/>
        <end position="550"/>
    </location>
</feature>
<gene>
    <name evidence="12" type="ORF">ABQ292_19675</name>
</gene>
<evidence type="ECO:0000259" key="11">
    <source>
        <dbReference type="PROSITE" id="PS50011"/>
    </source>
</evidence>
<dbReference type="SUPFAM" id="SSF56112">
    <property type="entry name" value="Protein kinase-like (PK-like)"/>
    <property type="match status" value="1"/>
</dbReference>
<feature type="domain" description="Protein kinase" evidence="11">
    <location>
        <begin position="13"/>
        <end position="286"/>
    </location>
</feature>
<evidence type="ECO:0000313" key="12">
    <source>
        <dbReference type="EMBL" id="MEX5720588.1"/>
    </source>
</evidence>
<keyword evidence="6 12" id="KW-0418">Kinase</keyword>
<evidence type="ECO:0000256" key="1">
    <source>
        <dbReference type="ARBA" id="ARBA00012513"/>
    </source>
</evidence>
<dbReference type="PROSITE" id="PS00108">
    <property type="entry name" value="PROTEIN_KINASE_ST"/>
    <property type="match status" value="1"/>
</dbReference>
<evidence type="ECO:0000256" key="5">
    <source>
        <dbReference type="ARBA" id="ARBA00022741"/>
    </source>
</evidence>
<dbReference type="PROSITE" id="PS50011">
    <property type="entry name" value="PROTEIN_KINASE_DOM"/>
    <property type="match status" value="1"/>
</dbReference>
<dbReference type="InterPro" id="IPR008271">
    <property type="entry name" value="Ser/Thr_kinase_AS"/>
</dbReference>
<evidence type="ECO:0000256" key="3">
    <source>
        <dbReference type="ARBA" id="ARBA00022679"/>
    </source>
</evidence>
<dbReference type="Proteomes" id="UP001560045">
    <property type="component" value="Unassembled WGS sequence"/>
</dbReference>
<comment type="catalytic activity">
    <reaction evidence="9">
        <text>L-seryl-[protein] + ATP = O-phospho-L-seryl-[protein] + ADP + H(+)</text>
        <dbReference type="Rhea" id="RHEA:17989"/>
        <dbReference type="Rhea" id="RHEA-COMP:9863"/>
        <dbReference type="Rhea" id="RHEA-COMP:11604"/>
        <dbReference type="ChEBI" id="CHEBI:15378"/>
        <dbReference type="ChEBI" id="CHEBI:29999"/>
        <dbReference type="ChEBI" id="CHEBI:30616"/>
        <dbReference type="ChEBI" id="CHEBI:83421"/>
        <dbReference type="ChEBI" id="CHEBI:456216"/>
        <dbReference type="EC" id="2.7.11.1"/>
    </reaction>
</comment>
<name>A0ABV3XKF2_9ACTN</name>
<feature type="region of interest" description="Disordered" evidence="10">
    <location>
        <begin position="448"/>
        <end position="569"/>
    </location>
</feature>
<evidence type="ECO:0000256" key="9">
    <source>
        <dbReference type="ARBA" id="ARBA00048679"/>
    </source>
</evidence>
<comment type="catalytic activity">
    <reaction evidence="8">
        <text>L-threonyl-[protein] + ATP = O-phospho-L-threonyl-[protein] + ADP + H(+)</text>
        <dbReference type="Rhea" id="RHEA:46608"/>
        <dbReference type="Rhea" id="RHEA-COMP:11060"/>
        <dbReference type="Rhea" id="RHEA-COMP:11605"/>
        <dbReference type="ChEBI" id="CHEBI:15378"/>
        <dbReference type="ChEBI" id="CHEBI:30013"/>
        <dbReference type="ChEBI" id="CHEBI:30616"/>
        <dbReference type="ChEBI" id="CHEBI:61977"/>
        <dbReference type="ChEBI" id="CHEBI:456216"/>
        <dbReference type="EC" id="2.7.11.1"/>
    </reaction>
</comment>
<dbReference type="EC" id="2.7.11.1" evidence="1"/>
<sequence>MVEPGRRMLGDRYELSELIASGGMGQVWRATDLLLHRPVAVKVLRSEYTGDPTFLARFRAEAQHAAALSHPNIAAVFDYGETEAADTGEQLAYLVMELVEGQPLSALLRAEGRLDTSTTLSVLGQTAAALAEAHRAGLVHRDVKPGNILVRPDGSVKITDFGIAWSAGSVPLTRTGQVIGTPQYISPEQAEGHLATPASDVYALGLVGYECLSGHPAFDGDNAVTIALKQLRSDPEPLSDDLPGGVRTLIRRALSKDPAARMPDGAAFVAAVEDARAGRLPAEPWPAVPAVAAVPLTDPGPATQAAPLPDGVPGSSAAGPPSHRISPPSPRRRASAVLVPLVALLLGAGLAGAVFTAVSDAPDAPTVVAAQTQDGEDETIDLVIGDYVGRPVDDVATQLSALGLAVERREQVTGDSAPDLVLDVSPTGRLQPGDDVVVTFAVAPPTRGFGGWDGDDDQAGEGAVSPVTGGAVPEQVAEPTPPAPDTAAATPAPAAPTTTPAPTEGTTTSAGPTTTAPATSSPSSSPTSSPSSSSPSSGSPTTTSPASPSSPAGPPPSNAWPPADGSAVR</sequence>
<keyword evidence="5" id="KW-0547">Nucleotide-binding</keyword>
<dbReference type="PANTHER" id="PTHR43289:SF6">
    <property type="entry name" value="SERINE_THREONINE-PROTEIN KINASE NEKL-3"/>
    <property type="match status" value="1"/>
</dbReference>
<dbReference type="Gene3D" id="3.30.200.20">
    <property type="entry name" value="Phosphorylase Kinase, domain 1"/>
    <property type="match status" value="1"/>
</dbReference>
<evidence type="ECO:0000256" key="4">
    <source>
        <dbReference type="ARBA" id="ARBA00022737"/>
    </source>
</evidence>
<accession>A0ABV3XKF2</accession>
<dbReference type="InterPro" id="IPR005543">
    <property type="entry name" value="PASTA_dom"/>
</dbReference>
<evidence type="ECO:0000256" key="8">
    <source>
        <dbReference type="ARBA" id="ARBA00047899"/>
    </source>
</evidence>
<dbReference type="InterPro" id="IPR000719">
    <property type="entry name" value="Prot_kinase_dom"/>
</dbReference>
<dbReference type="RefSeq" id="WP_369209409.1">
    <property type="nucleotide sequence ID" value="NZ_JBFNXQ010000077.1"/>
</dbReference>
<evidence type="ECO:0000256" key="7">
    <source>
        <dbReference type="ARBA" id="ARBA00022840"/>
    </source>
</evidence>
<keyword evidence="7" id="KW-0067">ATP-binding</keyword>